<evidence type="ECO:0000256" key="1">
    <source>
        <dbReference type="SAM" id="MobiDB-lite"/>
    </source>
</evidence>
<evidence type="ECO:0000313" key="3">
    <source>
        <dbReference type="Proteomes" id="UP000433883"/>
    </source>
</evidence>
<feature type="compositionally biased region" description="Polar residues" evidence="1">
    <location>
        <begin position="200"/>
        <end position="215"/>
    </location>
</feature>
<name>A0A8H3U9U2_VENIN</name>
<dbReference type="AlphaFoldDB" id="A0A8H3U9U2"/>
<feature type="compositionally biased region" description="Polar residues" evidence="1">
    <location>
        <begin position="1005"/>
        <end position="1015"/>
    </location>
</feature>
<feature type="region of interest" description="Disordered" evidence="1">
    <location>
        <begin position="935"/>
        <end position="966"/>
    </location>
</feature>
<organism evidence="2 3">
    <name type="scientific">Venturia inaequalis</name>
    <name type="common">Apple scab fungus</name>
    <dbReference type="NCBI Taxonomy" id="5025"/>
    <lineage>
        <taxon>Eukaryota</taxon>
        <taxon>Fungi</taxon>
        <taxon>Dikarya</taxon>
        <taxon>Ascomycota</taxon>
        <taxon>Pezizomycotina</taxon>
        <taxon>Dothideomycetes</taxon>
        <taxon>Pleosporomycetidae</taxon>
        <taxon>Venturiales</taxon>
        <taxon>Venturiaceae</taxon>
        <taxon>Venturia</taxon>
    </lineage>
</organism>
<comment type="caution">
    <text evidence="2">The sequence shown here is derived from an EMBL/GenBank/DDBJ whole genome shotgun (WGS) entry which is preliminary data.</text>
</comment>
<evidence type="ECO:0000313" key="2">
    <source>
        <dbReference type="EMBL" id="KAE9965478.1"/>
    </source>
</evidence>
<feature type="region of interest" description="Disordered" evidence="1">
    <location>
        <begin position="881"/>
        <end position="917"/>
    </location>
</feature>
<feature type="region of interest" description="Disordered" evidence="1">
    <location>
        <begin position="1005"/>
        <end position="1060"/>
    </location>
</feature>
<feature type="region of interest" description="Disordered" evidence="1">
    <location>
        <begin position="470"/>
        <end position="490"/>
    </location>
</feature>
<feature type="region of interest" description="Disordered" evidence="1">
    <location>
        <begin position="694"/>
        <end position="836"/>
    </location>
</feature>
<feature type="compositionally biased region" description="Basic and acidic residues" evidence="1">
    <location>
        <begin position="471"/>
        <end position="490"/>
    </location>
</feature>
<gene>
    <name evidence="2" type="ORF">BLS_007624</name>
</gene>
<accession>A0A8H3U9U2</accession>
<feature type="compositionally biased region" description="Polar residues" evidence="1">
    <location>
        <begin position="797"/>
        <end position="807"/>
    </location>
</feature>
<reference evidence="2 3" key="1">
    <citation type="submission" date="2019-11" db="EMBL/GenBank/DDBJ databases">
        <title>Venturia inaequalis Genome Resource.</title>
        <authorList>
            <person name="Lichtner F.J."/>
        </authorList>
    </citation>
    <scope>NUCLEOTIDE SEQUENCE [LARGE SCALE GENOMIC DNA]</scope>
    <source>
        <strain evidence="2">Bline_iso_100314</strain>
    </source>
</reference>
<feature type="compositionally biased region" description="Pro residues" evidence="1">
    <location>
        <begin position="737"/>
        <end position="746"/>
    </location>
</feature>
<dbReference type="EMBL" id="WNWQ01000606">
    <property type="protein sequence ID" value="KAE9965478.1"/>
    <property type="molecule type" value="Genomic_DNA"/>
</dbReference>
<proteinExistence type="predicted"/>
<sequence length="1142" mass="125444">KDYALSFLEAAAAGLDSAEPDVLGLPLFILSIMTITVQDALRSNLPLNFMPVQGNSSRTKERKKRFPDISSQSLSVLSGTGHSLQYDRFTLSPISPSHLADKSSPELDNNPLRRSLLERYLIEDTHPVIRTSSGKYTLTLAGTGLSDALITPSPDNMFVRIETDVPRKIEAPKQPPPRSDSPKAKWVMPAGSHERAHSGTRLTTNENMSARKQSGRISIHTQRRMKLTMLMDAKQTRNGPRFTRDDSGLMTPPPSRFDKSFADQMPEIAISIKPSPYDPPPAPSHATFPGYFPASPKTSGPAPIDTSLKIFRKKDRESFMNSPVLPQDRARAVQRAMYPPPAPTSGCFPEEFPQSPARSGPAPIDTAIASPDSTWSMISTPHALSPMAPPPPAPTSGQFPLSATRRASFSTKKDLKFDTPFSPSLGQLRSSASPLTPLALFCTFPAIEGVASPVPGGAFSGIADGLEEEPQTIKDDAELTTESERGRSSARDSLQRHLLWGKGKKGTRHAEWFELNVFLLPVQWGVWGSCSCWVKYIRQIPAALLQQTTQMLDAFVVLYFVPIMSYQPGNNRFQPLSLYTQSPIRLDYHRALPPLADHPVLELRRPANKDACFAVSALSPNMSKRFGGDWDAMSGRTSLLDRYLGQQAISPVVQELPKPFGEQAPRSPVTPAHANVPANSKALWALMSQSTSSDRVSQAASQKAVDRASNAASQEAARDRATQAASAAQRRRRERGPPPPPPPAPVTRPSSRSRDPPSRRVSPPGTSSTRSKEDYARKASPPTVSKFLPPQEDTRGRTSPPSVLSSTRPREEPGRRASPPAIPPSIRPTDDREERETMVHRLEGFPIPRALSMIQDAPSPFVDTDSTVSLASGLEQLGRESSFSRVDSWIGPPLTENIMPTRGRDAPRYPGLPPAPNAKLKSYVSKIKTVRFADVDSSRASSSMSPTFLDNDRNQPSPSPTTFSPITPVAMTFEYPAIFESTPPLDQVPWEDSLNDLDAIENSPQDSLLSVITSKPTIETPTRGRPPPREPCNQESRPRARSHSPPRTPFPEDESPLQPLPSTLCTPIDQTHPCKRAARDDFELTYDVSEEIRDGVRLLDRTAIWVLSGRAKDDAAERRQMVSLGEVGSDREAILRSYFHRF</sequence>
<dbReference type="Proteomes" id="UP000433883">
    <property type="component" value="Unassembled WGS sequence"/>
</dbReference>
<feature type="non-terminal residue" evidence="2">
    <location>
        <position position="1142"/>
    </location>
</feature>
<protein>
    <submittedName>
        <fullName evidence="2">Uncharacterized protein</fullName>
    </submittedName>
</protein>
<feature type="region of interest" description="Disordered" evidence="1">
    <location>
        <begin position="192"/>
        <end position="215"/>
    </location>
</feature>